<protein>
    <submittedName>
        <fullName evidence="2">Uncharacterized protein</fullName>
    </submittedName>
</protein>
<accession>A0A6N2MZE9</accession>
<feature type="region of interest" description="Disordered" evidence="1">
    <location>
        <begin position="85"/>
        <end position="106"/>
    </location>
</feature>
<proteinExistence type="predicted"/>
<dbReference type="EMBL" id="CAADRP010002040">
    <property type="protein sequence ID" value="VFU59836.1"/>
    <property type="molecule type" value="Genomic_DNA"/>
</dbReference>
<name>A0A6N2MZE9_SALVM</name>
<evidence type="ECO:0000313" key="2">
    <source>
        <dbReference type="EMBL" id="VFU59836.1"/>
    </source>
</evidence>
<sequence length="130" mass="14205">MAVEGLEDITYLTISSRSLIRTKVKSVVAAAIVIEEELGLNIVLDLENPPLGLGGRVGQCSRIWAKSMTISAFYSRAKIMAGNVNPDRRKGSASAPAKNHHWPVRNQPSHDIHVYEELVEVKLANGNVMS</sequence>
<evidence type="ECO:0000256" key="1">
    <source>
        <dbReference type="SAM" id="MobiDB-lite"/>
    </source>
</evidence>
<reference evidence="2" key="1">
    <citation type="submission" date="2019-03" db="EMBL/GenBank/DDBJ databases">
        <authorList>
            <person name="Mank J."/>
            <person name="Almeida P."/>
        </authorList>
    </citation>
    <scope>NUCLEOTIDE SEQUENCE</scope>
    <source>
        <strain evidence="2">78183</strain>
    </source>
</reference>
<gene>
    <name evidence="2" type="ORF">SVIM_LOCUS441430</name>
</gene>
<organism evidence="2">
    <name type="scientific">Salix viminalis</name>
    <name type="common">Common osier</name>
    <name type="synonym">Basket willow</name>
    <dbReference type="NCBI Taxonomy" id="40686"/>
    <lineage>
        <taxon>Eukaryota</taxon>
        <taxon>Viridiplantae</taxon>
        <taxon>Streptophyta</taxon>
        <taxon>Embryophyta</taxon>
        <taxon>Tracheophyta</taxon>
        <taxon>Spermatophyta</taxon>
        <taxon>Magnoliopsida</taxon>
        <taxon>eudicotyledons</taxon>
        <taxon>Gunneridae</taxon>
        <taxon>Pentapetalae</taxon>
        <taxon>rosids</taxon>
        <taxon>fabids</taxon>
        <taxon>Malpighiales</taxon>
        <taxon>Salicaceae</taxon>
        <taxon>Saliceae</taxon>
        <taxon>Salix</taxon>
    </lineage>
</organism>
<dbReference type="AlphaFoldDB" id="A0A6N2MZE9"/>